<dbReference type="KEGG" id="mis:MICPUN_108711"/>
<dbReference type="PANTHER" id="PTHR47698">
    <property type="entry name" value="FATTY-ACID-BINDING PROTEIN 3, CHLOROPLASTIC"/>
    <property type="match status" value="1"/>
</dbReference>
<reference evidence="1 2" key="1">
    <citation type="journal article" date="2009" name="Science">
        <title>Green evolution and dynamic adaptations revealed by genomes of the marine picoeukaryotes Micromonas.</title>
        <authorList>
            <person name="Worden A.Z."/>
            <person name="Lee J.H."/>
            <person name="Mock T."/>
            <person name="Rouze P."/>
            <person name="Simmons M.P."/>
            <person name="Aerts A.L."/>
            <person name="Allen A.E."/>
            <person name="Cuvelier M.L."/>
            <person name="Derelle E."/>
            <person name="Everett M.V."/>
            <person name="Foulon E."/>
            <person name="Grimwood J."/>
            <person name="Gundlach H."/>
            <person name="Henrissat B."/>
            <person name="Napoli C."/>
            <person name="McDonald S.M."/>
            <person name="Parker M.S."/>
            <person name="Rombauts S."/>
            <person name="Salamov A."/>
            <person name="Von Dassow P."/>
            <person name="Badger J.H."/>
            <person name="Coutinho P.M."/>
            <person name="Demir E."/>
            <person name="Dubchak I."/>
            <person name="Gentemann C."/>
            <person name="Eikrem W."/>
            <person name="Gready J.E."/>
            <person name="John U."/>
            <person name="Lanier W."/>
            <person name="Lindquist E.A."/>
            <person name="Lucas S."/>
            <person name="Mayer K.F."/>
            <person name="Moreau H."/>
            <person name="Not F."/>
            <person name="Otillar R."/>
            <person name="Panaud O."/>
            <person name="Pangilinan J."/>
            <person name="Paulsen I."/>
            <person name="Piegu B."/>
            <person name="Poliakov A."/>
            <person name="Robbens S."/>
            <person name="Schmutz J."/>
            <person name="Toulza E."/>
            <person name="Wyss T."/>
            <person name="Zelensky A."/>
            <person name="Zhou K."/>
            <person name="Armbrust E.V."/>
            <person name="Bhattacharya D."/>
            <person name="Goodenough U.W."/>
            <person name="Van de Peer Y."/>
            <person name="Grigoriev I.V."/>
        </authorList>
    </citation>
    <scope>NUCLEOTIDE SEQUENCE [LARGE SCALE GENOMIC DNA]</scope>
    <source>
        <strain evidence="2">RCC299 / NOUM17</strain>
    </source>
</reference>
<protein>
    <recommendedName>
        <fullName evidence="3">Chalcone-flavonone isomerase family protein</fullName>
    </recommendedName>
</protein>
<dbReference type="SUPFAM" id="SSF54626">
    <property type="entry name" value="Chalcone isomerase"/>
    <property type="match status" value="1"/>
</dbReference>
<dbReference type="EMBL" id="CP001328">
    <property type="protein sequence ID" value="ACO65376.1"/>
    <property type="molecule type" value="Genomic_DNA"/>
</dbReference>
<evidence type="ECO:0008006" key="3">
    <source>
        <dbReference type="Google" id="ProtNLM"/>
    </source>
</evidence>
<dbReference type="eggNOG" id="ENOG502S827">
    <property type="taxonomic scope" value="Eukaryota"/>
</dbReference>
<dbReference type="RefSeq" id="XP_002504118.1">
    <property type="nucleotide sequence ID" value="XM_002504072.1"/>
</dbReference>
<dbReference type="Proteomes" id="UP000002009">
    <property type="component" value="Chromosome 7"/>
</dbReference>
<gene>
    <name evidence="1" type="ORF">MICPUN_108711</name>
</gene>
<organism evidence="1 2">
    <name type="scientific">Micromonas commoda (strain RCC299 / NOUM17 / CCMP2709)</name>
    <name type="common">Picoplanktonic green alga</name>
    <dbReference type="NCBI Taxonomy" id="296587"/>
    <lineage>
        <taxon>Eukaryota</taxon>
        <taxon>Viridiplantae</taxon>
        <taxon>Chlorophyta</taxon>
        <taxon>Mamiellophyceae</taxon>
        <taxon>Mamiellales</taxon>
        <taxon>Mamiellaceae</taxon>
        <taxon>Micromonas</taxon>
    </lineage>
</organism>
<dbReference type="OrthoDB" id="18193at2759"/>
<name>C1EBF9_MICCC</name>
<proteinExistence type="predicted"/>
<accession>C1EBF9</accession>
<dbReference type="GeneID" id="8245057"/>
<dbReference type="GO" id="GO:0016872">
    <property type="term" value="F:intramolecular lyase activity"/>
    <property type="evidence" value="ECO:0007669"/>
    <property type="project" value="InterPro"/>
</dbReference>
<dbReference type="AlphaFoldDB" id="C1EBF9"/>
<dbReference type="InterPro" id="IPR016088">
    <property type="entry name" value="Chalcone_isomerase_3-sand"/>
</dbReference>
<evidence type="ECO:0000313" key="2">
    <source>
        <dbReference type="Proteomes" id="UP000002009"/>
    </source>
</evidence>
<dbReference type="InParanoid" id="C1EBF9"/>
<dbReference type="Gene3D" id="3.50.70.10">
    <property type="match status" value="1"/>
</dbReference>
<dbReference type="FunCoup" id="C1EBF9">
    <property type="interactions" value="328"/>
</dbReference>
<dbReference type="InterPro" id="IPR036298">
    <property type="entry name" value="Chalcone_isomerase_sf"/>
</dbReference>
<dbReference type="PANTHER" id="PTHR47698:SF2">
    <property type="entry name" value="FATTY-ACID-BINDING PROTEIN 3, CHLOROPLASTIC"/>
    <property type="match status" value="1"/>
</dbReference>
<evidence type="ECO:0000313" key="1">
    <source>
        <dbReference type="EMBL" id="ACO65376.1"/>
    </source>
</evidence>
<sequence length="255" mass="27489">MTIPASAARVVSPARRDVRALRSRAGSRATFSKQARVNNEIVARAFSIVEPATKVSFPKTFNPHGGDTMQCIGAGVREKKIAIINVKVYGVAMYVDAAKCKEELANGGSLLTGSFDKALLVQLVRDVDGKTFWEALDEAVGPRIRRIATDMATAEDEDGNFMASVAEAAEVAEEKAMDECEEIKGLFQGRKLRKDDKVLIWWSPNKGKFEIGVVGGMPLELTSQQLAQAVFDVYCGDDPVSPSAFQSFVAGAAAL</sequence>
<keyword evidence="2" id="KW-1185">Reference proteome</keyword>
<dbReference type="OMA" id="FIFLTWP"/>